<dbReference type="Proteomes" id="UP001149090">
    <property type="component" value="Unassembled WGS sequence"/>
</dbReference>
<organism evidence="15 16">
    <name type="scientific">Anaeramoeba ignava</name>
    <name type="common">Anaerobic marine amoeba</name>
    <dbReference type="NCBI Taxonomy" id="1746090"/>
    <lineage>
        <taxon>Eukaryota</taxon>
        <taxon>Metamonada</taxon>
        <taxon>Anaeramoebidae</taxon>
        <taxon>Anaeramoeba</taxon>
    </lineage>
</organism>
<dbReference type="Pfam" id="PF02544">
    <property type="entry name" value="Steroid_dh"/>
    <property type="match status" value="1"/>
</dbReference>
<dbReference type="EMBL" id="JAPDFW010000008">
    <property type="protein sequence ID" value="KAJ5080540.1"/>
    <property type="molecule type" value="Genomic_DNA"/>
</dbReference>
<evidence type="ECO:0000313" key="16">
    <source>
        <dbReference type="Proteomes" id="UP001149090"/>
    </source>
</evidence>
<dbReference type="GO" id="GO:0006694">
    <property type="term" value="P:steroid biosynthetic process"/>
    <property type="evidence" value="ECO:0007669"/>
    <property type="project" value="TreeGrafter"/>
</dbReference>
<evidence type="ECO:0000256" key="8">
    <source>
        <dbReference type="ARBA" id="ARBA00022857"/>
    </source>
</evidence>
<feature type="transmembrane region" description="Helical" evidence="13">
    <location>
        <begin position="58"/>
        <end position="81"/>
    </location>
</feature>
<evidence type="ECO:0000256" key="9">
    <source>
        <dbReference type="ARBA" id="ARBA00022989"/>
    </source>
</evidence>
<comment type="caution">
    <text evidence="15">The sequence shown here is derived from an EMBL/GenBank/DDBJ whole genome shotgun (WGS) entry which is preliminary data.</text>
</comment>
<dbReference type="OMA" id="PHYALEW"/>
<keyword evidence="4 13" id="KW-0812">Transmembrane</keyword>
<feature type="transmembrane region" description="Helical" evidence="13">
    <location>
        <begin position="218"/>
        <end position="241"/>
    </location>
</feature>
<dbReference type="GO" id="GO:0005789">
    <property type="term" value="C:endoplasmic reticulum membrane"/>
    <property type="evidence" value="ECO:0007669"/>
    <property type="project" value="UniProtKB-SubCell"/>
</dbReference>
<gene>
    <name evidence="15" type="ORF">M0811_13985</name>
</gene>
<evidence type="ECO:0000256" key="1">
    <source>
        <dbReference type="ARBA" id="ARBA00004477"/>
    </source>
</evidence>
<feature type="transmembrane region" description="Helical" evidence="13">
    <location>
        <begin position="123"/>
        <end position="141"/>
    </location>
</feature>
<dbReference type="AlphaFoldDB" id="A0A9Q0M094"/>
<evidence type="ECO:0000256" key="7">
    <source>
        <dbReference type="ARBA" id="ARBA00022848"/>
    </source>
</evidence>
<keyword evidence="9 13" id="KW-1133">Transmembrane helix</keyword>
<dbReference type="OrthoDB" id="5788137at2759"/>
<dbReference type="GO" id="GO:0030154">
    <property type="term" value="P:cell differentiation"/>
    <property type="evidence" value="ECO:0007669"/>
    <property type="project" value="UniProtKB-KW"/>
</dbReference>
<evidence type="ECO:0000256" key="2">
    <source>
        <dbReference type="ARBA" id="ARBA00004524"/>
    </source>
</evidence>
<evidence type="ECO:0000313" key="15">
    <source>
        <dbReference type="EMBL" id="KAJ5080540.1"/>
    </source>
</evidence>
<evidence type="ECO:0000256" key="3">
    <source>
        <dbReference type="ARBA" id="ARBA00007742"/>
    </source>
</evidence>
<comment type="subcellular location">
    <subcellularLocation>
        <location evidence="1">Endoplasmic reticulum membrane</location>
        <topology evidence="1">Multi-pass membrane protein</topology>
    </subcellularLocation>
    <subcellularLocation>
        <location evidence="2">Microsome membrane</location>
    </subcellularLocation>
</comment>
<evidence type="ECO:0000256" key="10">
    <source>
        <dbReference type="ARBA" id="ARBA00023002"/>
    </source>
</evidence>
<evidence type="ECO:0000256" key="5">
    <source>
        <dbReference type="ARBA" id="ARBA00022782"/>
    </source>
</evidence>
<keyword evidence="7" id="KW-0492">Microsome</keyword>
<dbReference type="Gene3D" id="1.20.120.1630">
    <property type="match status" value="1"/>
</dbReference>
<evidence type="ECO:0000259" key="14">
    <source>
        <dbReference type="Pfam" id="PF02544"/>
    </source>
</evidence>
<proteinExistence type="inferred from homology"/>
<dbReference type="InterPro" id="IPR039357">
    <property type="entry name" value="SRD5A/TECR"/>
</dbReference>
<feature type="transmembrane region" description="Helical" evidence="13">
    <location>
        <begin position="161"/>
        <end position="184"/>
    </location>
</feature>
<name>A0A9Q0M094_ANAIG</name>
<reference evidence="15" key="1">
    <citation type="submission" date="2022-10" db="EMBL/GenBank/DDBJ databases">
        <title>Novel sulphate-reducing endosymbionts in the free-living metamonad Anaeramoeba.</title>
        <authorList>
            <person name="Jerlstrom-Hultqvist J."/>
            <person name="Cepicka I."/>
            <person name="Gallot-Lavallee L."/>
            <person name="Salas-Leiva D."/>
            <person name="Curtis B.A."/>
            <person name="Zahonova K."/>
            <person name="Pipaliya S."/>
            <person name="Dacks J."/>
            <person name="Roger A.J."/>
        </authorList>
    </citation>
    <scope>NUCLEOTIDE SEQUENCE</scope>
    <source>
        <strain evidence="15">BMAN</strain>
    </source>
</reference>
<keyword evidence="11" id="KW-0443">Lipid metabolism</keyword>
<keyword evidence="5" id="KW-0221">Differentiation</keyword>
<evidence type="ECO:0000256" key="12">
    <source>
        <dbReference type="ARBA" id="ARBA00023136"/>
    </source>
</evidence>
<dbReference type="PANTHER" id="PTHR10556:SF57">
    <property type="entry name" value="3-OXO-5-ALPHA-STEROID 4-DEHYDROGENASE 1"/>
    <property type="match status" value="1"/>
</dbReference>
<feature type="transmembrane region" description="Helical" evidence="13">
    <location>
        <begin position="16"/>
        <end position="37"/>
    </location>
</feature>
<comment type="similarity">
    <text evidence="3">Belongs to the steroid 5-alpha reductase family.</text>
</comment>
<dbReference type="PROSITE" id="PS50244">
    <property type="entry name" value="S5A_REDUCTASE"/>
    <property type="match status" value="1"/>
</dbReference>
<keyword evidence="12 13" id="KW-0472">Membrane</keyword>
<dbReference type="FunFam" id="1.20.120.1630:FF:000014">
    <property type="entry name" value="Steroid 5-alpha reductase, putative"/>
    <property type="match status" value="1"/>
</dbReference>
<protein>
    <submittedName>
        <fullName evidence="15">Steroid 5-alpha-reductase det2</fullName>
    </submittedName>
</protein>
<evidence type="ECO:0000256" key="11">
    <source>
        <dbReference type="ARBA" id="ARBA00023098"/>
    </source>
</evidence>
<evidence type="ECO:0000256" key="13">
    <source>
        <dbReference type="SAM" id="Phobius"/>
    </source>
</evidence>
<evidence type="ECO:0000256" key="6">
    <source>
        <dbReference type="ARBA" id="ARBA00022824"/>
    </source>
</evidence>
<feature type="transmembrane region" description="Helical" evidence="13">
    <location>
        <begin position="93"/>
        <end position="111"/>
    </location>
</feature>
<sequence length="270" mass="31968">MINFFEKFTTFLLENYHTITLFFFFSGLIIFLILLVIPAYYGRYTQTTRKFLMFPNKIAWIVMEVISPISLLIGISMIQNFSKFSFKFNYLEIIYLSHYIYRSLIFPLLISPSKKSSKVAFEIMLMAIVFNSFNGILNGIALQTKTVIYQNFFLDLFKNPLSFLGLILIVSGFSVNFLADRHLISLRSDGSTRYKIPTWFVFEYVTSANYFGEIVEWFGFWVASRTLAAFVFFCWTCFNLIPRAITHHRWYHEHFEEYPKSRKIVIPFIF</sequence>
<evidence type="ECO:0000256" key="4">
    <source>
        <dbReference type="ARBA" id="ARBA00022692"/>
    </source>
</evidence>
<keyword evidence="6" id="KW-0256">Endoplasmic reticulum</keyword>
<accession>A0A9Q0M094</accession>
<keyword evidence="8" id="KW-0521">NADP</keyword>
<keyword evidence="16" id="KW-1185">Reference proteome</keyword>
<feature type="domain" description="3-oxo-5-alpha-steroid 4-dehydrogenase C-terminal" evidence="14">
    <location>
        <begin position="121"/>
        <end position="270"/>
    </location>
</feature>
<dbReference type="PANTHER" id="PTHR10556">
    <property type="entry name" value="3-OXO-5-ALPHA-STEROID 4-DEHYDROGENASE"/>
    <property type="match status" value="1"/>
</dbReference>
<dbReference type="GO" id="GO:0003865">
    <property type="term" value="F:3-oxo-5-alpha-steroid 4-dehydrogenase activity"/>
    <property type="evidence" value="ECO:0007669"/>
    <property type="project" value="TreeGrafter"/>
</dbReference>
<dbReference type="InterPro" id="IPR001104">
    <property type="entry name" value="3-oxo-5_a-steroid_4-DH_C"/>
</dbReference>
<keyword evidence="10" id="KW-0560">Oxidoreductase</keyword>